<dbReference type="AlphaFoldDB" id="A0A061JPD5"/>
<evidence type="ECO:0000313" key="1">
    <source>
        <dbReference type="EMBL" id="EWC41581.1"/>
    </source>
</evidence>
<gene>
    <name evidence="1" type="ORF">B597_009185</name>
</gene>
<comment type="caution">
    <text evidence="1">The sequence shown here is derived from an EMBL/GenBank/DDBJ whole genome shotgun (WGS) entry which is preliminary data.</text>
</comment>
<sequence length="45" mass="4557">MRAASACRTGNGQALRDEALGSLVPAKRLFQWVRAGVQATGAGGG</sequence>
<accession>A0A061JPD5</accession>
<proteinExistence type="predicted"/>
<dbReference type="Proteomes" id="UP000026923">
    <property type="component" value="Unassembled WGS sequence"/>
</dbReference>
<organism evidence="1 2">
    <name type="scientific">Stutzerimonas stutzeri KOS6</name>
    <dbReference type="NCBI Taxonomy" id="1218352"/>
    <lineage>
        <taxon>Bacteria</taxon>
        <taxon>Pseudomonadati</taxon>
        <taxon>Pseudomonadota</taxon>
        <taxon>Gammaproteobacteria</taxon>
        <taxon>Pseudomonadales</taxon>
        <taxon>Pseudomonadaceae</taxon>
        <taxon>Stutzerimonas</taxon>
    </lineage>
</organism>
<dbReference type="EMBL" id="AMCZ02000009">
    <property type="protein sequence ID" value="EWC41581.1"/>
    <property type="molecule type" value="Genomic_DNA"/>
</dbReference>
<evidence type="ECO:0000313" key="2">
    <source>
        <dbReference type="Proteomes" id="UP000026923"/>
    </source>
</evidence>
<name>A0A061JPD5_STUST</name>
<reference evidence="1 2" key="1">
    <citation type="journal article" date="2013" name="Genome Announc.">
        <title>Draft Genome of the Nitrogen-Fixing Bacterium Pseudomonas stutzeri Strain KOS6 Isolated from Industrial Hydrocarbon Sludge.</title>
        <authorList>
            <person name="Grigoryeva T.V."/>
            <person name="Laikov A.V."/>
            <person name="Naumova R.P."/>
            <person name="Manolov A.I."/>
            <person name="Larin A.K."/>
            <person name="Karpova I.Y."/>
            <person name="Semashko T.A."/>
            <person name="Alexeev D.G."/>
            <person name="Kostryukova E.S."/>
            <person name="Muller R."/>
            <person name="Govorun V.M."/>
        </authorList>
    </citation>
    <scope>NUCLEOTIDE SEQUENCE [LARGE SCALE GENOMIC DNA]</scope>
    <source>
        <strain evidence="1 2">KOS6</strain>
    </source>
</reference>
<protein>
    <submittedName>
        <fullName evidence="1">Uncharacterized protein</fullName>
    </submittedName>
</protein>
<dbReference type="HOGENOM" id="CLU_3204213_0_0_6"/>